<evidence type="ECO:0000313" key="9">
    <source>
        <dbReference type="Ensembl" id="ENSCINP00000019331.3"/>
    </source>
</evidence>
<sequence length="622" mass="69188">MRNKCKVIFLNHHHNINCVHTLQTRCKNTKYHQAAVGSFTQEAPSVLNPYQCDGLLKSYLQRNIPKEHFQHISMDLQNFGETIKNEITEMGQKCEASPPTLKQYDAWGNRINQVETCNEWNQMKNISAREGLIAHGYTRQFGKYSRIYQFAKLFLFSPCSGMYACPLAMTDGAALVLERVLNSSEEKHSILLKAFKCLTSPNPDTFWTSGQWMTEKAGGSDVANATDTFAYKQDDKTYKLFGYKWFTSATDADMALTLARVVDRDGNSLSGTKGLSLFYLETRDEDKKLPSGLNGFQVERLKDKLGTRQLPTGELLLDGTVAHMVGDRSNGIRLISGMLTVTRIHNSVWSAASMRRLLLLSKDYATKRSAFGSLLNDHPLHMQTLARMEIESRAAFLVTFEVVRLLGLIEVKEGSEIDNDMLRLLTPLAKLYTAKQAIAVASEGLESFGGAGYLEDTGLPSFLRDAQVLSIWEGTTNVLSLDTLRAIAKSKGQVLNSFFQSVNIRLSSVTDSGNKNLKSSVAKTSIAAGDLRAFINQTSSTGHDSMFLAARDFSYSLFRIYAAVLMLEHASWCDASAGDVHAANMWCGQDLSPATTNLRSAAYTDKAKELNRELVYDSYPTL</sequence>
<dbReference type="PANTHER" id="PTHR42707:SF2">
    <property type="entry name" value="ACD11 DEHYDROGENASE"/>
    <property type="match status" value="1"/>
</dbReference>
<feature type="domain" description="Acyl-CoA oxidase/dehydrogenase middle" evidence="6">
    <location>
        <begin position="211"/>
        <end position="318"/>
    </location>
</feature>
<reference evidence="10" key="1">
    <citation type="journal article" date="2002" name="Science">
        <title>The draft genome of Ciona intestinalis: insights into chordate and vertebrate origins.</title>
        <authorList>
            <person name="Dehal P."/>
            <person name="Satou Y."/>
            <person name="Campbell R.K."/>
            <person name="Chapman J."/>
            <person name="Degnan B."/>
            <person name="De Tomaso A."/>
            <person name="Davidson B."/>
            <person name="Di Gregorio A."/>
            <person name="Gelpke M."/>
            <person name="Goodstein D.M."/>
            <person name="Harafuji N."/>
            <person name="Hastings K.E."/>
            <person name="Ho I."/>
            <person name="Hotta K."/>
            <person name="Huang W."/>
            <person name="Kawashima T."/>
            <person name="Lemaire P."/>
            <person name="Martinez D."/>
            <person name="Meinertzhagen I.A."/>
            <person name="Necula S."/>
            <person name="Nonaka M."/>
            <person name="Putnam N."/>
            <person name="Rash S."/>
            <person name="Saiga H."/>
            <person name="Satake M."/>
            <person name="Terry A."/>
            <person name="Yamada L."/>
            <person name="Wang H.G."/>
            <person name="Awazu S."/>
            <person name="Azumi K."/>
            <person name="Boore J."/>
            <person name="Branno M."/>
            <person name="Chin-Bow S."/>
            <person name="DeSantis R."/>
            <person name="Doyle S."/>
            <person name="Francino P."/>
            <person name="Keys D.N."/>
            <person name="Haga S."/>
            <person name="Hayashi H."/>
            <person name="Hino K."/>
            <person name="Imai K.S."/>
            <person name="Inaba K."/>
            <person name="Kano S."/>
            <person name="Kobayashi K."/>
            <person name="Kobayashi M."/>
            <person name="Lee B.I."/>
            <person name="Makabe K.W."/>
            <person name="Manohar C."/>
            <person name="Matassi G."/>
            <person name="Medina M."/>
            <person name="Mochizuki Y."/>
            <person name="Mount S."/>
            <person name="Morishita T."/>
            <person name="Miura S."/>
            <person name="Nakayama A."/>
            <person name="Nishizaka S."/>
            <person name="Nomoto H."/>
            <person name="Ohta F."/>
            <person name="Oishi K."/>
            <person name="Rigoutsos I."/>
            <person name="Sano M."/>
            <person name="Sasaki A."/>
            <person name="Sasakura Y."/>
            <person name="Shoguchi E."/>
            <person name="Shin-i T."/>
            <person name="Spagnuolo A."/>
            <person name="Stainier D."/>
            <person name="Suzuki M.M."/>
            <person name="Tassy O."/>
            <person name="Takatori N."/>
            <person name="Tokuoka M."/>
            <person name="Yagi K."/>
            <person name="Yoshizaki F."/>
            <person name="Wada S."/>
            <person name="Zhang C."/>
            <person name="Hyatt P.D."/>
            <person name="Larimer F."/>
            <person name="Detter C."/>
            <person name="Doggett N."/>
            <person name="Glavina T."/>
            <person name="Hawkins T."/>
            <person name="Richardson P."/>
            <person name="Lucas S."/>
            <person name="Kohara Y."/>
            <person name="Levine M."/>
            <person name="Satoh N."/>
            <person name="Rokhsar D.S."/>
        </authorList>
    </citation>
    <scope>NUCLEOTIDE SEQUENCE [LARGE SCALE GENOMIC DNA]</scope>
</reference>
<dbReference type="Pfam" id="PF18158">
    <property type="entry name" value="AidB_N"/>
    <property type="match status" value="1"/>
</dbReference>
<dbReference type="InterPro" id="IPR052904">
    <property type="entry name" value="Acyl-CoA_dehydrogenase-like"/>
</dbReference>
<dbReference type="InterPro" id="IPR036250">
    <property type="entry name" value="AcylCo_DH-like_C"/>
</dbReference>
<feature type="domain" description="Acyl-CoA dehydrogenase/oxidase C-terminal" evidence="5">
    <location>
        <begin position="330"/>
        <end position="484"/>
    </location>
</feature>
<dbReference type="Ensembl" id="ENSCINT00000019331.3">
    <property type="protein sequence ID" value="ENSCINP00000019331.3"/>
    <property type="gene ID" value="ENSCING00000009497.3"/>
</dbReference>
<dbReference type="InterPro" id="IPR041504">
    <property type="entry name" value="AidB_N"/>
</dbReference>
<comment type="similarity">
    <text evidence="1 4">Belongs to the acyl-CoA dehydrogenase family.</text>
</comment>
<dbReference type="Proteomes" id="UP000008144">
    <property type="component" value="Chromosome 3"/>
</dbReference>
<dbReference type="GO" id="GO:0003995">
    <property type="term" value="F:acyl-CoA dehydrogenase activity"/>
    <property type="evidence" value="ECO:0000318"/>
    <property type="project" value="GO_Central"/>
</dbReference>
<evidence type="ECO:0000256" key="4">
    <source>
        <dbReference type="RuleBase" id="RU362125"/>
    </source>
</evidence>
<dbReference type="InterPro" id="IPR053998">
    <property type="entry name" value="ACDH-11_C"/>
</dbReference>
<dbReference type="InterPro" id="IPR009075">
    <property type="entry name" value="AcylCo_DH/oxidase_C"/>
</dbReference>
<reference evidence="9" key="3">
    <citation type="submission" date="2025-08" db="UniProtKB">
        <authorList>
            <consortium name="Ensembl"/>
        </authorList>
    </citation>
    <scope>IDENTIFICATION</scope>
</reference>
<dbReference type="STRING" id="7719.ENSCINP00000019331"/>
<feature type="domain" description="Adaptive response protein AidB N-terminal" evidence="7">
    <location>
        <begin position="47"/>
        <end position="181"/>
    </location>
</feature>
<dbReference type="GeneTree" id="ENSGT00640000091701"/>
<dbReference type="EMBL" id="EAAA01001679">
    <property type="status" value="NOT_ANNOTATED_CDS"/>
    <property type="molecule type" value="Genomic_DNA"/>
</dbReference>
<keyword evidence="2 4" id="KW-0285">Flavoprotein</keyword>
<proteinExistence type="inferred from homology"/>
<evidence type="ECO:0000259" key="6">
    <source>
        <dbReference type="Pfam" id="PF02770"/>
    </source>
</evidence>
<evidence type="ECO:0000313" key="10">
    <source>
        <dbReference type="Proteomes" id="UP000008144"/>
    </source>
</evidence>
<dbReference type="AlphaFoldDB" id="F6Y901"/>
<dbReference type="Pfam" id="PF00441">
    <property type="entry name" value="Acyl-CoA_dh_1"/>
    <property type="match status" value="1"/>
</dbReference>
<dbReference type="OMA" id="IEMVAMT"/>
<keyword evidence="3 4" id="KW-0274">FAD</keyword>
<dbReference type="InterPro" id="IPR006091">
    <property type="entry name" value="Acyl-CoA_Oxase/DH_mid-dom"/>
</dbReference>
<dbReference type="PANTHER" id="PTHR42707">
    <property type="entry name" value="ACYL-COA DEHYDROGENASE"/>
    <property type="match status" value="1"/>
</dbReference>
<keyword evidence="10" id="KW-1185">Reference proteome</keyword>
<dbReference type="InterPro" id="IPR009100">
    <property type="entry name" value="AcylCoA_DH/oxidase_NM_dom_sf"/>
</dbReference>
<dbReference type="Pfam" id="PF02770">
    <property type="entry name" value="Acyl-CoA_dh_M"/>
    <property type="match status" value="1"/>
</dbReference>
<evidence type="ECO:0000259" key="7">
    <source>
        <dbReference type="Pfam" id="PF18158"/>
    </source>
</evidence>
<dbReference type="SUPFAM" id="SSF47203">
    <property type="entry name" value="Acyl-CoA dehydrogenase C-terminal domain-like"/>
    <property type="match status" value="1"/>
</dbReference>
<evidence type="ECO:0000256" key="2">
    <source>
        <dbReference type="ARBA" id="ARBA00022630"/>
    </source>
</evidence>
<organism evidence="9 10">
    <name type="scientific">Ciona intestinalis</name>
    <name type="common">Transparent sea squirt</name>
    <name type="synonym">Ascidia intestinalis</name>
    <dbReference type="NCBI Taxonomy" id="7719"/>
    <lineage>
        <taxon>Eukaryota</taxon>
        <taxon>Metazoa</taxon>
        <taxon>Chordata</taxon>
        <taxon>Tunicata</taxon>
        <taxon>Ascidiacea</taxon>
        <taxon>Phlebobranchia</taxon>
        <taxon>Cionidae</taxon>
        <taxon>Ciona</taxon>
    </lineage>
</organism>
<reference evidence="9" key="2">
    <citation type="journal article" date="2008" name="Genome Biol.">
        <title>Improved genome assembly and evidence-based global gene model set for the chordate Ciona intestinalis: new insight into intron and operon populations.</title>
        <authorList>
            <person name="Satou Y."/>
            <person name="Mineta K."/>
            <person name="Ogasawara M."/>
            <person name="Sasakura Y."/>
            <person name="Shoguchi E."/>
            <person name="Ueno K."/>
            <person name="Yamada L."/>
            <person name="Matsumoto J."/>
            <person name="Wasserscheid J."/>
            <person name="Dewar K."/>
            <person name="Wiley G.B."/>
            <person name="Macmil S.L."/>
            <person name="Roe B.A."/>
            <person name="Zeller R.W."/>
            <person name="Hastings K.E."/>
            <person name="Lemaire P."/>
            <person name="Lindquist E."/>
            <person name="Endo T."/>
            <person name="Hotta K."/>
            <person name="Inaba K."/>
        </authorList>
    </citation>
    <scope>NUCLEOTIDE SEQUENCE [LARGE SCALE GENOMIC DNA]</scope>
    <source>
        <strain evidence="9">wild type</strain>
    </source>
</reference>
<reference evidence="9" key="4">
    <citation type="submission" date="2025-09" db="UniProtKB">
        <authorList>
            <consortium name="Ensembl"/>
        </authorList>
    </citation>
    <scope>IDENTIFICATION</scope>
</reference>
<dbReference type="Gene3D" id="1.20.140.10">
    <property type="entry name" value="Butyryl-CoA Dehydrogenase, subunit A, domain 3"/>
    <property type="match status" value="1"/>
</dbReference>
<evidence type="ECO:0000256" key="1">
    <source>
        <dbReference type="ARBA" id="ARBA00009347"/>
    </source>
</evidence>
<dbReference type="InParanoid" id="F6Y901"/>
<dbReference type="Gene3D" id="2.40.110.20">
    <property type="match status" value="1"/>
</dbReference>
<dbReference type="Gene3D" id="6.10.250.600">
    <property type="match status" value="1"/>
</dbReference>
<evidence type="ECO:0000259" key="5">
    <source>
        <dbReference type="Pfam" id="PF00441"/>
    </source>
</evidence>
<evidence type="ECO:0000256" key="3">
    <source>
        <dbReference type="ARBA" id="ARBA00022827"/>
    </source>
</evidence>
<protein>
    <submittedName>
        <fullName evidence="9">Uncharacterized protein</fullName>
    </submittedName>
</protein>
<accession>F6Y901</accession>
<dbReference type="Pfam" id="PF22217">
    <property type="entry name" value="ACDH-11_C"/>
    <property type="match status" value="1"/>
</dbReference>
<comment type="cofactor">
    <cofactor evidence="4">
        <name>FAD</name>
        <dbReference type="ChEBI" id="CHEBI:57692"/>
    </cofactor>
</comment>
<name>F6Y901_CIOIN</name>
<dbReference type="HOGENOM" id="CLU_016513_1_0_1"/>
<feature type="domain" description="Acyl-CoA dehydrogenase 11-like C-terminal" evidence="8">
    <location>
        <begin position="493"/>
        <end position="616"/>
    </location>
</feature>
<evidence type="ECO:0000259" key="8">
    <source>
        <dbReference type="Pfam" id="PF22217"/>
    </source>
</evidence>
<dbReference type="SUPFAM" id="SSF56645">
    <property type="entry name" value="Acyl-CoA dehydrogenase NM domain-like"/>
    <property type="match status" value="1"/>
</dbReference>
<keyword evidence="4" id="KW-0560">Oxidoreductase</keyword>